<organism evidence="1 2">
    <name type="scientific">Pleurodeles waltl</name>
    <name type="common">Iberian ribbed newt</name>
    <dbReference type="NCBI Taxonomy" id="8319"/>
    <lineage>
        <taxon>Eukaryota</taxon>
        <taxon>Metazoa</taxon>
        <taxon>Chordata</taxon>
        <taxon>Craniata</taxon>
        <taxon>Vertebrata</taxon>
        <taxon>Euteleostomi</taxon>
        <taxon>Amphibia</taxon>
        <taxon>Batrachia</taxon>
        <taxon>Caudata</taxon>
        <taxon>Salamandroidea</taxon>
        <taxon>Salamandridae</taxon>
        <taxon>Pleurodelinae</taxon>
        <taxon>Pleurodeles</taxon>
    </lineage>
</organism>
<evidence type="ECO:0000313" key="2">
    <source>
        <dbReference type="Proteomes" id="UP001066276"/>
    </source>
</evidence>
<protein>
    <submittedName>
        <fullName evidence="1">Uncharacterized protein</fullName>
    </submittedName>
</protein>
<comment type="caution">
    <text evidence="1">The sequence shown here is derived from an EMBL/GenBank/DDBJ whole genome shotgun (WGS) entry which is preliminary data.</text>
</comment>
<dbReference type="AlphaFoldDB" id="A0AAV7WF64"/>
<gene>
    <name evidence="1" type="ORF">NDU88_006554</name>
</gene>
<accession>A0AAV7WF64</accession>
<reference evidence="1" key="1">
    <citation type="journal article" date="2022" name="bioRxiv">
        <title>Sequencing and chromosome-scale assembly of the giantPleurodeles waltlgenome.</title>
        <authorList>
            <person name="Brown T."/>
            <person name="Elewa A."/>
            <person name="Iarovenko S."/>
            <person name="Subramanian E."/>
            <person name="Araus A.J."/>
            <person name="Petzold A."/>
            <person name="Susuki M."/>
            <person name="Suzuki K.-i.T."/>
            <person name="Hayashi T."/>
            <person name="Toyoda A."/>
            <person name="Oliveira C."/>
            <person name="Osipova E."/>
            <person name="Leigh N.D."/>
            <person name="Simon A."/>
            <person name="Yun M.H."/>
        </authorList>
    </citation>
    <scope>NUCLEOTIDE SEQUENCE</scope>
    <source>
        <strain evidence="1">20211129_DDA</strain>
        <tissue evidence="1">Liver</tissue>
    </source>
</reference>
<proteinExistence type="predicted"/>
<dbReference type="EMBL" id="JANPWB010000002">
    <property type="protein sequence ID" value="KAJ1211193.1"/>
    <property type="molecule type" value="Genomic_DNA"/>
</dbReference>
<sequence>MKRRRGPVRPAGVWHGTLSQPCSEKGGGIYPQASQCKASRERHEGLLAAFLNISGSSNLVHPEVLAQREACAVSSRAHDCGDLESTMLDYSEDSLEEGEVREVSSHTSGIHTGIVRIFGLWGLSVTGDVGEYGRCTGINDDAHGASTVESHYCMETGWYSVYG</sequence>
<dbReference type="Proteomes" id="UP001066276">
    <property type="component" value="Chromosome 1_2"/>
</dbReference>
<name>A0AAV7WF64_PLEWA</name>
<keyword evidence="2" id="KW-1185">Reference proteome</keyword>
<evidence type="ECO:0000313" key="1">
    <source>
        <dbReference type="EMBL" id="KAJ1211193.1"/>
    </source>
</evidence>